<dbReference type="AlphaFoldDB" id="A0A972VWX6"/>
<accession>A0A972VWX6</accession>
<evidence type="ECO:0000313" key="7">
    <source>
        <dbReference type="Proteomes" id="UP000754644"/>
    </source>
</evidence>
<dbReference type="Gene3D" id="3.20.20.30">
    <property type="entry name" value="Luciferase-like domain"/>
    <property type="match status" value="1"/>
</dbReference>
<evidence type="ECO:0000256" key="2">
    <source>
        <dbReference type="ARBA" id="ARBA00022643"/>
    </source>
</evidence>
<dbReference type="InterPro" id="IPR036661">
    <property type="entry name" value="Luciferase-like_sf"/>
</dbReference>
<gene>
    <name evidence="6" type="ORF">HQ497_07015</name>
</gene>
<dbReference type="NCBIfam" id="TIGR03619">
    <property type="entry name" value="F420_Rv2161c"/>
    <property type="match status" value="1"/>
</dbReference>
<keyword evidence="3" id="KW-0560">Oxidoreductase</keyword>
<sequence length="279" mass="31110">MKFGALIFATDYSIPLDELAIELEQRGYESVFVPEHTHIPVSRQSPWPGGADLPPEYWHSYDPFVSLAFAAAATKTLKIGTGICLLPQRDTLVTAKLVASLDRMSAGRFIFGIGGGWNKEEMAHHGVDYDRRFQRMEEQVLAMQRLWTQDSAEYQGKFVNFTASWLYPKPMQTPYPPIILGGETDYTLKRVVRYCDGWLPRARDGFDAVASMNRLRHIAASAGREMQSLSVSVFGAPADPAILAGYRAAGISRAILPLPSVSREKILPILDQYQALLET</sequence>
<dbReference type="GO" id="GO:0046306">
    <property type="term" value="P:alkanesulfonate catabolic process"/>
    <property type="evidence" value="ECO:0007669"/>
    <property type="project" value="TreeGrafter"/>
</dbReference>
<evidence type="ECO:0000256" key="4">
    <source>
        <dbReference type="ARBA" id="ARBA00023033"/>
    </source>
</evidence>
<dbReference type="Proteomes" id="UP000754644">
    <property type="component" value="Unassembled WGS sequence"/>
</dbReference>
<evidence type="ECO:0000313" key="6">
    <source>
        <dbReference type="EMBL" id="NQV65096.1"/>
    </source>
</evidence>
<comment type="caution">
    <text evidence="6">The sequence shown here is derived from an EMBL/GenBank/DDBJ whole genome shotgun (WGS) entry which is preliminary data.</text>
</comment>
<keyword evidence="2" id="KW-0288">FMN</keyword>
<dbReference type="EMBL" id="JABMOJ010000261">
    <property type="protein sequence ID" value="NQV65096.1"/>
    <property type="molecule type" value="Genomic_DNA"/>
</dbReference>
<dbReference type="Pfam" id="PF00296">
    <property type="entry name" value="Bac_luciferase"/>
    <property type="match status" value="1"/>
</dbReference>
<dbReference type="InterPro" id="IPR050172">
    <property type="entry name" value="SsuD_RutA_monooxygenase"/>
</dbReference>
<dbReference type="InterPro" id="IPR011251">
    <property type="entry name" value="Luciferase-like_dom"/>
</dbReference>
<keyword evidence="4" id="KW-0503">Monooxygenase</keyword>
<protein>
    <submittedName>
        <fullName evidence="6">LLM class F420-dependent oxidoreductase</fullName>
    </submittedName>
</protein>
<proteinExistence type="predicted"/>
<keyword evidence="1" id="KW-0285">Flavoprotein</keyword>
<dbReference type="PANTHER" id="PTHR42847:SF4">
    <property type="entry name" value="ALKANESULFONATE MONOOXYGENASE-RELATED"/>
    <property type="match status" value="1"/>
</dbReference>
<dbReference type="SUPFAM" id="SSF51679">
    <property type="entry name" value="Bacterial luciferase-like"/>
    <property type="match status" value="1"/>
</dbReference>
<dbReference type="InterPro" id="IPR019921">
    <property type="entry name" value="Lucif-like_OxRdtase_Rv2161c"/>
</dbReference>
<evidence type="ECO:0000259" key="5">
    <source>
        <dbReference type="Pfam" id="PF00296"/>
    </source>
</evidence>
<name>A0A972VWX6_9GAMM</name>
<evidence type="ECO:0000256" key="1">
    <source>
        <dbReference type="ARBA" id="ARBA00022630"/>
    </source>
</evidence>
<dbReference type="GO" id="GO:0008726">
    <property type="term" value="F:alkanesulfonate monooxygenase activity"/>
    <property type="evidence" value="ECO:0007669"/>
    <property type="project" value="TreeGrafter"/>
</dbReference>
<organism evidence="6 7">
    <name type="scientific">SAR86 cluster bacterium</name>
    <dbReference type="NCBI Taxonomy" id="2030880"/>
    <lineage>
        <taxon>Bacteria</taxon>
        <taxon>Pseudomonadati</taxon>
        <taxon>Pseudomonadota</taxon>
        <taxon>Gammaproteobacteria</taxon>
        <taxon>SAR86 cluster</taxon>
    </lineage>
</organism>
<dbReference type="PANTHER" id="PTHR42847">
    <property type="entry name" value="ALKANESULFONATE MONOOXYGENASE"/>
    <property type="match status" value="1"/>
</dbReference>
<evidence type="ECO:0000256" key="3">
    <source>
        <dbReference type="ARBA" id="ARBA00023002"/>
    </source>
</evidence>
<feature type="domain" description="Luciferase-like" evidence="5">
    <location>
        <begin position="18"/>
        <end position="235"/>
    </location>
</feature>
<reference evidence="6" key="1">
    <citation type="submission" date="2020-05" db="EMBL/GenBank/DDBJ databases">
        <title>Sulfur intermediates as new biogeochemical hubs in an aquatic model microbial ecosystem.</title>
        <authorList>
            <person name="Vigneron A."/>
        </authorList>
    </citation>
    <scope>NUCLEOTIDE SEQUENCE</scope>
    <source>
        <strain evidence="6">Bin.250</strain>
    </source>
</reference>